<reference evidence="4 5" key="1">
    <citation type="journal article" date="2016" name="Mol. Biol. Evol.">
        <title>Comparative Genomics of Early-Diverging Mushroom-Forming Fungi Provides Insights into the Origins of Lignocellulose Decay Capabilities.</title>
        <authorList>
            <person name="Nagy L.G."/>
            <person name="Riley R."/>
            <person name="Tritt A."/>
            <person name="Adam C."/>
            <person name="Daum C."/>
            <person name="Floudas D."/>
            <person name="Sun H."/>
            <person name="Yadav J.S."/>
            <person name="Pangilinan J."/>
            <person name="Larsson K.H."/>
            <person name="Matsuura K."/>
            <person name="Barry K."/>
            <person name="Labutti K."/>
            <person name="Kuo R."/>
            <person name="Ohm R.A."/>
            <person name="Bhattacharya S.S."/>
            <person name="Shirouzu T."/>
            <person name="Yoshinaga Y."/>
            <person name="Martin F.M."/>
            <person name="Grigoriev I.V."/>
            <person name="Hibbett D.S."/>
        </authorList>
    </citation>
    <scope>NUCLEOTIDE SEQUENCE [LARGE SCALE GENOMIC DNA]</scope>
    <source>
        <strain evidence="4 5">93-53</strain>
    </source>
</reference>
<sequence length="809" mass="88204">MQFPKFPPPPYALSLDQVIVDHADQGKHAVDGLPLPVPTPDAEDWLNERSREELSELLLKADQLIKSRESELGLTSALCKTLYEDNVALKTKHETLLARLPTSPAPSTPTSPLLRPHSPHQPSDVNYSRSPTYSEASLAPPSHRHARRVSITQGELARLADQNAELLDKLEKLETESLQADQAGKRKLRKLEREIQGLREELERTQAKEAELERQALAVPPLSEEEAQRRKEEREERVRVLRAKSGSMSESEGSIDEGVKDFAPPSELLGSSSTRITPTAASFPSPKTPPGNYLTQPTLPASGPLEEELESVWAQSRPTSMYSLSGAESVIVSQLLLKVRELEETNAQIKRQQEQTDERLRSARVDAESMKRMYECLDGEDGLELVLDTEDEMDDSPTKGKRIASGGMVTFSSLRRSIHRDMSKLLEPQEQDGFTIGITANMQSTTRGSVARNLQHPAGRPRKTVMGLFADTGAGDALQAASGSPGILPFRESELGDFTTWSTAATDGIPLPFGTARSVQTPTERSGLRYGRTLGSELGSDLGDDWGATAGNDHLRTTSLYEIAGMDISQESFRSPSPGERPTLGFPTSSNAESPGGPILGQEGCGADPGPSTPPRISGLQLNVQPPTPSPDQLKAYERQFRLSQTVRSRTHRWVEGRFSPPALPEDDSVRRYPGTSPRMRSGLDSVMIGALNEEVPEIKKANRKDNMRSSTNASRGSESIAQGPADADAGAGSDRATVQLRADSSAILGAAGTRNEGFTGYILEVWLWLQFVIVILVFLWAMAKRGPKSVLEEAEQRRRAPGGGALPS</sequence>
<evidence type="ECO:0000256" key="1">
    <source>
        <dbReference type="SAM" id="Coils"/>
    </source>
</evidence>
<gene>
    <name evidence="4" type="ORF">LAESUDRAFT_718874</name>
</gene>
<keyword evidence="3" id="KW-0472">Membrane</keyword>
<feature type="compositionally biased region" description="Low complexity" evidence="2">
    <location>
        <begin position="722"/>
        <end position="735"/>
    </location>
</feature>
<name>A0A165I4T8_9APHY</name>
<feature type="compositionally biased region" description="Polar residues" evidence="2">
    <location>
        <begin position="269"/>
        <end position="282"/>
    </location>
</feature>
<protein>
    <submittedName>
        <fullName evidence="4">Uncharacterized protein</fullName>
    </submittedName>
</protein>
<feature type="compositionally biased region" description="Basic and acidic residues" evidence="2">
    <location>
        <begin position="226"/>
        <end position="239"/>
    </location>
</feature>
<evidence type="ECO:0000313" key="4">
    <source>
        <dbReference type="EMBL" id="KZT12595.1"/>
    </source>
</evidence>
<dbReference type="InParanoid" id="A0A165I4T8"/>
<evidence type="ECO:0000256" key="3">
    <source>
        <dbReference type="SAM" id="Phobius"/>
    </source>
</evidence>
<organism evidence="4 5">
    <name type="scientific">Laetiporus sulphureus 93-53</name>
    <dbReference type="NCBI Taxonomy" id="1314785"/>
    <lineage>
        <taxon>Eukaryota</taxon>
        <taxon>Fungi</taxon>
        <taxon>Dikarya</taxon>
        <taxon>Basidiomycota</taxon>
        <taxon>Agaricomycotina</taxon>
        <taxon>Agaricomycetes</taxon>
        <taxon>Polyporales</taxon>
        <taxon>Laetiporus</taxon>
    </lineage>
</organism>
<feature type="compositionally biased region" description="Basic and acidic residues" evidence="2">
    <location>
        <begin position="698"/>
        <end position="708"/>
    </location>
</feature>
<dbReference type="STRING" id="1314785.A0A165I4T8"/>
<feature type="compositionally biased region" description="Polar residues" evidence="2">
    <location>
        <begin position="709"/>
        <end position="721"/>
    </location>
</feature>
<dbReference type="EMBL" id="KV427605">
    <property type="protein sequence ID" value="KZT12595.1"/>
    <property type="molecule type" value="Genomic_DNA"/>
</dbReference>
<feature type="region of interest" description="Disordered" evidence="2">
    <location>
        <begin position="658"/>
        <end position="683"/>
    </location>
</feature>
<dbReference type="RefSeq" id="XP_040770105.1">
    <property type="nucleotide sequence ID" value="XM_040907520.1"/>
</dbReference>
<dbReference type="AlphaFoldDB" id="A0A165I4T8"/>
<keyword evidence="5" id="KW-1185">Reference proteome</keyword>
<dbReference type="GeneID" id="63824549"/>
<feature type="compositionally biased region" description="Polar residues" evidence="2">
    <location>
        <begin position="121"/>
        <end position="135"/>
    </location>
</feature>
<evidence type="ECO:0000313" key="5">
    <source>
        <dbReference type="Proteomes" id="UP000076871"/>
    </source>
</evidence>
<keyword evidence="3" id="KW-0812">Transmembrane</keyword>
<feature type="region of interest" description="Disordered" evidence="2">
    <location>
        <begin position="571"/>
        <end position="632"/>
    </location>
</feature>
<feature type="region of interest" description="Disordered" evidence="2">
    <location>
        <begin position="98"/>
        <end position="148"/>
    </location>
</feature>
<feature type="coiled-coil region" evidence="1">
    <location>
        <begin position="332"/>
        <end position="359"/>
    </location>
</feature>
<feature type="region of interest" description="Disordered" evidence="2">
    <location>
        <begin position="212"/>
        <end position="292"/>
    </location>
</feature>
<accession>A0A165I4T8</accession>
<proteinExistence type="predicted"/>
<feature type="transmembrane region" description="Helical" evidence="3">
    <location>
        <begin position="766"/>
        <end position="784"/>
    </location>
</feature>
<keyword evidence="3" id="KW-1133">Transmembrane helix</keyword>
<dbReference type="Proteomes" id="UP000076871">
    <property type="component" value="Unassembled WGS sequence"/>
</dbReference>
<evidence type="ECO:0000256" key="2">
    <source>
        <dbReference type="SAM" id="MobiDB-lite"/>
    </source>
</evidence>
<dbReference type="OrthoDB" id="2670688at2759"/>
<keyword evidence="1" id="KW-0175">Coiled coil</keyword>
<feature type="region of interest" description="Disordered" evidence="2">
    <location>
        <begin position="698"/>
        <end position="735"/>
    </location>
</feature>